<protein>
    <submittedName>
        <fullName evidence="1">Uncharacterized protein</fullName>
    </submittedName>
</protein>
<evidence type="ECO:0000313" key="1">
    <source>
        <dbReference type="EMBL" id="MFC0515343.1"/>
    </source>
</evidence>
<keyword evidence="2" id="KW-1185">Reference proteome</keyword>
<proteinExistence type="predicted"/>
<evidence type="ECO:0000313" key="2">
    <source>
        <dbReference type="Proteomes" id="UP001589828"/>
    </source>
</evidence>
<reference evidence="1 2" key="1">
    <citation type="submission" date="2024-09" db="EMBL/GenBank/DDBJ databases">
        <authorList>
            <person name="Sun Q."/>
            <person name="Mori K."/>
        </authorList>
    </citation>
    <scope>NUCLEOTIDE SEQUENCE [LARGE SCALE GENOMIC DNA]</scope>
    <source>
        <strain evidence="1 2">NCAIM B.02415</strain>
    </source>
</reference>
<dbReference type="RefSeq" id="WP_377023178.1">
    <property type="nucleotide sequence ID" value="NZ_JBHLTS010000022.1"/>
</dbReference>
<comment type="caution">
    <text evidence="1">The sequence shown here is derived from an EMBL/GenBank/DDBJ whole genome shotgun (WGS) entry which is preliminary data.</text>
</comment>
<name>A0ABV6L7A2_9SPHI</name>
<accession>A0ABV6L7A2</accession>
<dbReference type="Proteomes" id="UP001589828">
    <property type="component" value="Unassembled WGS sequence"/>
</dbReference>
<organism evidence="1 2">
    <name type="scientific">Mucilaginibacter angelicae</name>
    <dbReference type="NCBI Taxonomy" id="869718"/>
    <lineage>
        <taxon>Bacteria</taxon>
        <taxon>Pseudomonadati</taxon>
        <taxon>Bacteroidota</taxon>
        <taxon>Sphingobacteriia</taxon>
        <taxon>Sphingobacteriales</taxon>
        <taxon>Sphingobacteriaceae</taxon>
        <taxon>Mucilaginibacter</taxon>
    </lineage>
</organism>
<gene>
    <name evidence="1" type="ORF">ACFFGT_14080</name>
</gene>
<sequence>MALKYLRDDHSLTKDADINKLKELSGWFNQNLEKPTRFSKGTSKYNADVSLSWFKDSAKEHIKKIQDLIEIAEQYDIIIDRIASKNPGYIVFEDEYQVSAIPFKADRKRVI</sequence>
<dbReference type="EMBL" id="JBHLTS010000022">
    <property type="protein sequence ID" value="MFC0515343.1"/>
    <property type="molecule type" value="Genomic_DNA"/>
</dbReference>